<feature type="compositionally biased region" description="Acidic residues" evidence="2">
    <location>
        <begin position="123"/>
        <end position="134"/>
    </location>
</feature>
<evidence type="ECO:0000313" key="3">
    <source>
        <dbReference type="Proteomes" id="UP000515152"/>
    </source>
</evidence>
<feature type="compositionally biased region" description="Acidic residues" evidence="2">
    <location>
        <begin position="142"/>
        <end position="177"/>
    </location>
</feature>
<feature type="compositionally biased region" description="Acidic residues" evidence="2">
    <location>
        <begin position="211"/>
        <end position="223"/>
    </location>
</feature>
<evidence type="ECO:0000256" key="2">
    <source>
        <dbReference type="SAM" id="MobiDB-lite"/>
    </source>
</evidence>
<accession>A0A6P8GBG3</accession>
<feature type="compositionally biased region" description="Low complexity" evidence="2">
    <location>
        <begin position="182"/>
        <end position="202"/>
    </location>
</feature>
<keyword evidence="1" id="KW-0175">Coiled coil</keyword>
<dbReference type="InterPro" id="IPR026205">
    <property type="entry name" value="PIBF1"/>
</dbReference>
<feature type="coiled-coil region" evidence="1">
    <location>
        <begin position="454"/>
        <end position="481"/>
    </location>
</feature>
<proteinExistence type="predicted"/>
<dbReference type="KEGG" id="char:116222539"/>
<feature type="coiled-coil region" evidence="1">
    <location>
        <begin position="302"/>
        <end position="371"/>
    </location>
</feature>
<evidence type="ECO:0000256" key="1">
    <source>
        <dbReference type="SAM" id="Coils"/>
    </source>
</evidence>
<dbReference type="GeneID" id="116222539"/>
<protein>
    <submittedName>
        <fullName evidence="4">Stress response protein NST1-like</fullName>
    </submittedName>
</protein>
<organism evidence="3 4">
    <name type="scientific">Clupea harengus</name>
    <name type="common">Atlantic herring</name>
    <dbReference type="NCBI Taxonomy" id="7950"/>
    <lineage>
        <taxon>Eukaryota</taxon>
        <taxon>Metazoa</taxon>
        <taxon>Chordata</taxon>
        <taxon>Craniata</taxon>
        <taxon>Vertebrata</taxon>
        <taxon>Euteleostomi</taxon>
        <taxon>Actinopterygii</taxon>
        <taxon>Neopterygii</taxon>
        <taxon>Teleostei</taxon>
        <taxon>Clupei</taxon>
        <taxon>Clupeiformes</taxon>
        <taxon>Clupeoidei</taxon>
        <taxon>Clupeidae</taxon>
        <taxon>Clupea</taxon>
    </lineage>
</organism>
<dbReference type="Proteomes" id="UP000515152">
    <property type="component" value="Chromosome 1"/>
</dbReference>
<dbReference type="PANTHER" id="PTHR18950:SF0">
    <property type="entry name" value="PROGESTERONE IMMUNOMODULATORY BINDING FACTOR 1"/>
    <property type="match status" value="1"/>
</dbReference>
<name>A0A6P8GBG3_CLUHA</name>
<dbReference type="GO" id="GO:0005815">
    <property type="term" value="C:microtubule organizing center"/>
    <property type="evidence" value="ECO:0007669"/>
    <property type="project" value="TreeGrafter"/>
</dbReference>
<feature type="region of interest" description="Disordered" evidence="2">
    <location>
        <begin position="123"/>
        <end position="247"/>
    </location>
</feature>
<sequence>MDPVMEEVLATILQGQRTLQGALLELCRQASAYSSDEDLEEVVEKLTQGAKGLKVTERLTAMNEEMQLEAGYQPHGAAANTVQAWEALPKMARTNEPVFLGEFIDEDDDDDVVDVDDYDDENADEIDDVDENDDVHENHVNEDDDGDEECDEAAVDIADENAADDCENDHDESEEEVPPPKQAASAKSAPANATPAAPAKEAGMVKAKEESGEDDFDSQEVDDLESHRGQLKSLMESETEEKERAVNAEKEMQAKHDQLLDQLRQLQVGSDSRVAELLNQLKLKTFESERAQMVQEETFRSLSLCQMECEKHQKKLEVLTKEFYELQSSSEKRVVELQAQVSEQQVKLETYERLEQELDDVTMQAAEMDSEKEAERVLFSYGYDANMPTTAKRRLKQSVHLARRVLQLEKQNTHLRRDLEKQSTQTGKVSKELEVANQLVQQAQQPYSYLIDTVKQRDSQIQKLKERITSLEEEVSALKKRTLKKAQTDGKDVPEHAMLKRKRFYAPPEVGDCFPEVTHVELKKLEAKAHVNRQLALNSQELATGEATEDGEDTGVVSSAQREKTGKPREEETNGRTRMVLWRPRCPVLP</sequence>
<dbReference type="AlphaFoldDB" id="A0A6P8GBG3"/>
<dbReference type="OrthoDB" id="299638at2759"/>
<reference evidence="4" key="1">
    <citation type="submission" date="2025-08" db="UniProtKB">
        <authorList>
            <consortium name="RefSeq"/>
        </authorList>
    </citation>
    <scope>IDENTIFICATION</scope>
</reference>
<evidence type="ECO:0000313" key="4">
    <source>
        <dbReference type="RefSeq" id="XP_031432862.1"/>
    </source>
</evidence>
<dbReference type="GO" id="GO:0060271">
    <property type="term" value="P:cilium assembly"/>
    <property type="evidence" value="ECO:0007669"/>
    <property type="project" value="TreeGrafter"/>
</dbReference>
<gene>
    <name evidence="4" type="primary">LOC116222539</name>
</gene>
<dbReference type="PANTHER" id="PTHR18950">
    <property type="entry name" value="PROGESTERONE-INDUCED BLOCKING FACTOR 1"/>
    <property type="match status" value="1"/>
</dbReference>
<dbReference type="RefSeq" id="XP_031432862.1">
    <property type="nucleotide sequence ID" value="XM_031577002.1"/>
</dbReference>
<feature type="region of interest" description="Disordered" evidence="2">
    <location>
        <begin position="542"/>
        <end position="590"/>
    </location>
</feature>
<feature type="compositionally biased region" description="Basic and acidic residues" evidence="2">
    <location>
        <begin position="561"/>
        <end position="575"/>
    </location>
</feature>
<keyword evidence="3" id="KW-1185">Reference proteome</keyword>